<dbReference type="EMBL" id="JASNVH010000014">
    <property type="protein sequence ID" value="MDK4307692.1"/>
    <property type="molecule type" value="Genomic_DNA"/>
</dbReference>
<proteinExistence type="predicted"/>
<dbReference type="Proteomes" id="UP001224412">
    <property type="component" value="Unassembled WGS sequence"/>
</dbReference>
<name>A0AAP4F8T5_9CORY</name>
<organism evidence="1 2">
    <name type="scientific">Corynebacterium pseudodiphtheriticum</name>
    <dbReference type="NCBI Taxonomy" id="37637"/>
    <lineage>
        <taxon>Bacteria</taxon>
        <taxon>Bacillati</taxon>
        <taxon>Actinomycetota</taxon>
        <taxon>Actinomycetes</taxon>
        <taxon>Mycobacteriales</taxon>
        <taxon>Corynebacteriaceae</taxon>
        <taxon>Corynebacterium</taxon>
    </lineage>
</organism>
<comment type="caution">
    <text evidence="1">The sequence shown here is derived from an EMBL/GenBank/DDBJ whole genome shotgun (WGS) entry which is preliminary data.</text>
</comment>
<dbReference type="InterPro" id="IPR011235">
    <property type="entry name" value="MepB-like"/>
</dbReference>
<dbReference type="Pfam" id="PF08877">
    <property type="entry name" value="MepB-like"/>
    <property type="match status" value="1"/>
</dbReference>
<evidence type="ECO:0000313" key="2">
    <source>
        <dbReference type="Proteomes" id="UP001224412"/>
    </source>
</evidence>
<reference evidence="1" key="1">
    <citation type="submission" date="2023-05" db="EMBL/GenBank/DDBJ databases">
        <title>Metabolic capabilities are highly conserved among human nasal-associated Corynebacterium species in pangenomic analyses.</title>
        <authorList>
            <person name="Tran T.H."/>
            <person name="Roberts A.Q."/>
            <person name="Escapa I.F."/>
            <person name="Gao W."/>
            <person name="Conlan S."/>
            <person name="Kong H."/>
            <person name="Segre J.A."/>
            <person name="Kelly M.S."/>
            <person name="Lemon K.P."/>
        </authorList>
    </citation>
    <scope>NUCLEOTIDE SEQUENCE</scope>
    <source>
        <strain evidence="1">KPL2773</strain>
    </source>
</reference>
<dbReference type="InterPro" id="IPR038231">
    <property type="entry name" value="MepB-like_sf"/>
</dbReference>
<sequence length="94" mass="10615">MEGFEWHVRTARNTPSKPGAFVAFWRRDIEGQFQPFSDDSMNSGLLVFVRNHAQRGVFRFSADHLAELGITAVGSQPGKRGFRVYLNQSGATWL</sequence>
<gene>
    <name evidence="1" type="ORF">QPX42_09095</name>
</gene>
<dbReference type="Gene3D" id="3.40.1350.140">
    <property type="entry name" value="MepB-like"/>
    <property type="match status" value="1"/>
</dbReference>
<accession>A0AAP4F8T5</accession>
<protein>
    <submittedName>
        <fullName evidence="1">MepB family protein</fullName>
    </submittedName>
</protein>
<evidence type="ECO:0000313" key="1">
    <source>
        <dbReference type="EMBL" id="MDK4307692.1"/>
    </source>
</evidence>
<dbReference type="AlphaFoldDB" id="A0AAP4F8T5"/>